<reference evidence="1" key="1">
    <citation type="journal article" date="2022" name="Int. J. Mol. Sci.">
        <title>Draft Genome of Tanacetum Coccineum: Genomic Comparison of Closely Related Tanacetum-Family Plants.</title>
        <authorList>
            <person name="Yamashiro T."/>
            <person name="Shiraishi A."/>
            <person name="Nakayama K."/>
            <person name="Satake H."/>
        </authorList>
    </citation>
    <scope>NUCLEOTIDE SEQUENCE</scope>
</reference>
<proteinExistence type="predicted"/>
<gene>
    <name evidence="1" type="ORF">Tco_0824566</name>
</gene>
<evidence type="ECO:0000313" key="2">
    <source>
        <dbReference type="Proteomes" id="UP001151760"/>
    </source>
</evidence>
<dbReference type="Proteomes" id="UP001151760">
    <property type="component" value="Unassembled WGS sequence"/>
</dbReference>
<sequence length="385" mass="40939">MSSTRLSTNGVIVNMNSFYGMDYRIIEAGIPVSGTLFMGYKVGVGVCWLLVVWSWDRVCDSCRSFSGSACGCRVMGFAGVEGLGYSAVFLGLEREVGGGFVIVWVGAKAMGLDSGIKSIWNPWSSRRRQASPGKLLQENLGRLKRYREIVVSISFGGRLPKSSGQSMLWMVLGHVVWVGFGNSATRPAVAPSLAHISKSLRESLPSGPEAYGSFPSAANLSCCILKTSLCTWMLCVNERTLQLCSCADEPGDGPKPLGKHMPPSSTSLLSHEVYQIPISRSSPAACLYDTLFVDPSIDLFQVIGAYLGAASGGIYPVILNSLPTSLIPCRLSSASTVLKLINLSHDSGGGMYRDGGSGNAAVTASMRAVGCYQSSSGFSLDTQMM</sequence>
<dbReference type="EMBL" id="BQNB010012424">
    <property type="protein sequence ID" value="GJT03397.1"/>
    <property type="molecule type" value="Genomic_DNA"/>
</dbReference>
<name>A0ABQ5AP43_9ASTR</name>
<organism evidence="1 2">
    <name type="scientific">Tanacetum coccineum</name>
    <dbReference type="NCBI Taxonomy" id="301880"/>
    <lineage>
        <taxon>Eukaryota</taxon>
        <taxon>Viridiplantae</taxon>
        <taxon>Streptophyta</taxon>
        <taxon>Embryophyta</taxon>
        <taxon>Tracheophyta</taxon>
        <taxon>Spermatophyta</taxon>
        <taxon>Magnoliopsida</taxon>
        <taxon>eudicotyledons</taxon>
        <taxon>Gunneridae</taxon>
        <taxon>Pentapetalae</taxon>
        <taxon>asterids</taxon>
        <taxon>campanulids</taxon>
        <taxon>Asterales</taxon>
        <taxon>Asteraceae</taxon>
        <taxon>Asteroideae</taxon>
        <taxon>Anthemideae</taxon>
        <taxon>Anthemidinae</taxon>
        <taxon>Tanacetum</taxon>
    </lineage>
</organism>
<accession>A0ABQ5AP43</accession>
<protein>
    <submittedName>
        <fullName evidence="1">Uncharacterized protein</fullName>
    </submittedName>
</protein>
<evidence type="ECO:0000313" key="1">
    <source>
        <dbReference type="EMBL" id="GJT03397.1"/>
    </source>
</evidence>
<keyword evidence="2" id="KW-1185">Reference proteome</keyword>
<comment type="caution">
    <text evidence="1">The sequence shown here is derived from an EMBL/GenBank/DDBJ whole genome shotgun (WGS) entry which is preliminary data.</text>
</comment>
<reference evidence="1" key="2">
    <citation type="submission" date="2022-01" db="EMBL/GenBank/DDBJ databases">
        <authorList>
            <person name="Yamashiro T."/>
            <person name="Shiraishi A."/>
            <person name="Satake H."/>
            <person name="Nakayama K."/>
        </authorList>
    </citation>
    <scope>NUCLEOTIDE SEQUENCE</scope>
</reference>